<name>A0AAN7M7E0_TRANT</name>
<reference evidence="2 3" key="1">
    <citation type="journal article" date="2023" name="Hortic Res">
        <title>Pangenome of water caltrop reveals structural variations and asymmetric subgenome divergence after allopolyploidization.</title>
        <authorList>
            <person name="Zhang X."/>
            <person name="Chen Y."/>
            <person name="Wang L."/>
            <person name="Yuan Y."/>
            <person name="Fang M."/>
            <person name="Shi L."/>
            <person name="Lu R."/>
            <person name="Comes H.P."/>
            <person name="Ma Y."/>
            <person name="Chen Y."/>
            <person name="Huang G."/>
            <person name="Zhou Y."/>
            <person name="Zheng Z."/>
            <person name="Qiu Y."/>
        </authorList>
    </citation>
    <scope>NUCLEOTIDE SEQUENCE [LARGE SCALE GENOMIC DNA]</scope>
    <source>
        <strain evidence="2">F231</strain>
    </source>
</reference>
<dbReference type="EMBL" id="JAXQNO010000004">
    <property type="protein sequence ID" value="KAK4799514.1"/>
    <property type="molecule type" value="Genomic_DNA"/>
</dbReference>
<sequence length="364" mass="40766">MLLPHIVHASATGRLAASPLGRSIQHPWVRVLSLLITIASTVDIEWRQWQSLPSVVTLQGEAPLQISLRSRSSLIWLHLLPSVPQHNSIQYGMAESKFPWHYLGKMLGTPLEEVHRVLQSEAYNVYGGLLNFTRLASWLLNQQKIFVRMCSFVRPPQPSDFEFNLHGSHLELESRQSFADELFADGMILPIFHMGAHNMISPINPTRISLPVPPIPGPPETRPLPRSFWRFMRSGGSTTSDRKRQASFLSLQPLLSRSNSADSVPTPKHSLQNQVSVKKMVKSSSFSASSSSSPLSMSGYDGHHRWNRKTPILPRKTNHLGPWNQVHKVSPVLNVPSAYIVAAANLFGLGSFFCSGKDKKKIRR</sequence>
<keyword evidence="3" id="KW-1185">Reference proteome</keyword>
<accession>A0AAN7M7E0</accession>
<organism evidence="2 3">
    <name type="scientific">Trapa natans</name>
    <name type="common">Water chestnut</name>
    <dbReference type="NCBI Taxonomy" id="22666"/>
    <lineage>
        <taxon>Eukaryota</taxon>
        <taxon>Viridiplantae</taxon>
        <taxon>Streptophyta</taxon>
        <taxon>Embryophyta</taxon>
        <taxon>Tracheophyta</taxon>
        <taxon>Spermatophyta</taxon>
        <taxon>Magnoliopsida</taxon>
        <taxon>eudicotyledons</taxon>
        <taxon>Gunneridae</taxon>
        <taxon>Pentapetalae</taxon>
        <taxon>rosids</taxon>
        <taxon>malvids</taxon>
        <taxon>Myrtales</taxon>
        <taxon>Lythraceae</taxon>
        <taxon>Trapa</taxon>
    </lineage>
</organism>
<keyword evidence="1" id="KW-1133">Transmembrane helix</keyword>
<comment type="caution">
    <text evidence="2">The sequence shown here is derived from an EMBL/GenBank/DDBJ whole genome shotgun (WGS) entry which is preliminary data.</text>
</comment>
<evidence type="ECO:0000313" key="2">
    <source>
        <dbReference type="EMBL" id="KAK4799514.1"/>
    </source>
</evidence>
<dbReference type="PANTHER" id="PTHR36757">
    <property type="entry name" value="BNAANNG22500D PROTEIN"/>
    <property type="match status" value="1"/>
</dbReference>
<proteinExistence type="predicted"/>
<protein>
    <submittedName>
        <fullName evidence="2">Uncharacterized protein</fullName>
    </submittedName>
</protein>
<dbReference type="Proteomes" id="UP001346149">
    <property type="component" value="Unassembled WGS sequence"/>
</dbReference>
<keyword evidence="1" id="KW-0812">Transmembrane</keyword>
<dbReference type="PANTHER" id="PTHR36757:SF4">
    <property type="entry name" value="DUF4005 DOMAIN-CONTAINING PROTEIN"/>
    <property type="match status" value="1"/>
</dbReference>
<evidence type="ECO:0000313" key="3">
    <source>
        <dbReference type="Proteomes" id="UP001346149"/>
    </source>
</evidence>
<feature type="transmembrane region" description="Helical" evidence="1">
    <location>
        <begin position="337"/>
        <end position="355"/>
    </location>
</feature>
<keyword evidence="1" id="KW-0472">Membrane</keyword>
<gene>
    <name evidence="2" type="ORF">SAY86_024879</name>
</gene>
<evidence type="ECO:0000256" key="1">
    <source>
        <dbReference type="SAM" id="Phobius"/>
    </source>
</evidence>
<dbReference type="AlphaFoldDB" id="A0AAN7M7E0"/>